<evidence type="ECO:0000259" key="6">
    <source>
        <dbReference type="Pfam" id="PF03925"/>
    </source>
</evidence>
<dbReference type="InterPro" id="IPR005621">
    <property type="entry name" value="SeqA"/>
</dbReference>
<feature type="region of interest" description="Interaction with DNA" evidence="4">
    <location>
        <begin position="117"/>
        <end position="118"/>
    </location>
</feature>
<name>A0ABN1L6U9_9GAMM</name>
<gene>
    <name evidence="4 8" type="primary">seqA</name>
    <name evidence="8" type="ORF">GCM10009111_15070</name>
</gene>
<evidence type="ECO:0000256" key="5">
    <source>
        <dbReference type="PIRNR" id="PIRNR019401"/>
    </source>
</evidence>
<dbReference type="InterPro" id="IPR033761">
    <property type="entry name" value="SeqA_N"/>
</dbReference>
<dbReference type="InterPro" id="IPR036835">
    <property type="entry name" value="SeqA_DNA-bd_C_sf"/>
</dbReference>
<dbReference type="InterPro" id="IPR026577">
    <property type="entry name" value="SeqA_DNA-bd_C"/>
</dbReference>
<proteinExistence type="inferred from homology"/>
<feature type="domain" description="Negative modulator of initiation of replication SeqA N-terminal" evidence="7">
    <location>
        <begin position="1"/>
        <end position="35"/>
    </location>
</feature>
<dbReference type="SUPFAM" id="SSF47598">
    <property type="entry name" value="Ribbon-helix-helix"/>
    <property type="match status" value="1"/>
</dbReference>
<keyword evidence="2 4" id="KW-0236">DNA replication inhibitor</keyword>
<protein>
    <recommendedName>
        <fullName evidence="4 5">Negative modulator of initiation of replication</fullName>
    </recommendedName>
</protein>
<evidence type="ECO:0000313" key="9">
    <source>
        <dbReference type="Proteomes" id="UP001500021"/>
    </source>
</evidence>
<comment type="similarity">
    <text evidence="4 5">Belongs to the SeqA family.</text>
</comment>
<feature type="domain" description="Replication modulator SeqA C-terminal DNA-binding" evidence="6">
    <location>
        <begin position="102"/>
        <end position="208"/>
    </location>
</feature>
<dbReference type="Proteomes" id="UP001500021">
    <property type="component" value="Unassembled WGS sequence"/>
</dbReference>
<accession>A0ABN1L6U9</accession>
<dbReference type="HAMAP" id="MF_00908">
    <property type="entry name" value="SeqA"/>
    <property type="match status" value="1"/>
</dbReference>
<keyword evidence="9" id="KW-1185">Reference proteome</keyword>
<evidence type="ECO:0000256" key="2">
    <source>
        <dbReference type="ARBA" id="ARBA00022880"/>
    </source>
</evidence>
<organism evidence="8 9">
    <name type="scientific">Colwellia asteriadis</name>
    <dbReference type="NCBI Taxonomy" id="517723"/>
    <lineage>
        <taxon>Bacteria</taxon>
        <taxon>Pseudomonadati</taxon>
        <taxon>Pseudomonadota</taxon>
        <taxon>Gammaproteobacteria</taxon>
        <taxon>Alteromonadales</taxon>
        <taxon>Colwelliaceae</taxon>
        <taxon>Colwellia</taxon>
    </lineage>
</organism>
<dbReference type="EMBL" id="BAAAFA010000004">
    <property type="protein sequence ID" value="GAA0815973.1"/>
    <property type="molecule type" value="Genomic_DNA"/>
</dbReference>
<comment type="caution">
    <text evidence="4">Lacks conserved residue(s) required for the propagation of feature annotation.</text>
</comment>
<dbReference type="Gene3D" id="1.20.1380.10">
    <property type="entry name" value="Replication modulator SeqA, C-terminal DNA-binding domain"/>
    <property type="match status" value="1"/>
</dbReference>
<dbReference type="Pfam" id="PF03925">
    <property type="entry name" value="SeqA"/>
    <property type="match status" value="1"/>
</dbReference>
<evidence type="ECO:0000256" key="1">
    <source>
        <dbReference type="ARBA" id="ARBA00022490"/>
    </source>
</evidence>
<dbReference type="Pfam" id="PF17206">
    <property type="entry name" value="SeqA_N"/>
    <property type="match status" value="1"/>
</dbReference>
<keyword evidence="3 4" id="KW-0238">DNA-binding</keyword>
<sequence>MKNIEIDEELYQFIATNTQFIGESASAILRRLLNLEEAKPEEQVSVTKPVVAKVVESTNDDVVAGKPATKAAKVSSSVTANKTTTPASKEITSTDNITHDSVFNFINKEELAMQRGAVGRFLLILAALYRAHPQQFDVVTDISGRDRLYFADSESELAESGSSTKPRQIPDSPFWVITNSNTTRKKMMLTKAAMSLGYSDADVEKIRELL</sequence>
<dbReference type="PIRSF" id="PIRSF019401">
    <property type="entry name" value="SeqA"/>
    <property type="match status" value="1"/>
</dbReference>
<evidence type="ECO:0000256" key="3">
    <source>
        <dbReference type="ARBA" id="ARBA00023125"/>
    </source>
</evidence>
<dbReference type="InterPro" id="IPR013321">
    <property type="entry name" value="Arc_rbn_hlx_hlx"/>
</dbReference>
<reference evidence="8 9" key="1">
    <citation type="journal article" date="2019" name="Int. J. Syst. Evol. Microbiol.">
        <title>The Global Catalogue of Microorganisms (GCM) 10K type strain sequencing project: providing services to taxonomists for standard genome sequencing and annotation.</title>
        <authorList>
            <consortium name="The Broad Institute Genomics Platform"/>
            <consortium name="The Broad Institute Genome Sequencing Center for Infectious Disease"/>
            <person name="Wu L."/>
            <person name="Ma J."/>
        </authorList>
    </citation>
    <scope>NUCLEOTIDE SEQUENCE [LARGE SCALE GENOMIC DNA]</scope>
    <source>
        <strain evidence="8 9">JCM 15608</strain>
    </source>
</reference>
<evidence type="ECO:0000313" key="8">
    <source>
        <dbReference type="EMBL" id="GAA0815973.1"/>
    </source>
</evidence>
<evidence type="ECO:0000259" key="7">
    <source>
        <dbReference type="Pfam" id="PF17206"/>
    </source>
</evidence>
<dbReference type="RefSeq" id="WP_343816748.1">
    <property type="nucleotide sequence ID" value="NZ_BAAAFA010000004.1"/>
</dbReference>
<evidence type="ECO:0000256" key="4">
    <source>
        <dbReference type="HAMAP-Rule" id="MF_00908"/>
    </source>
</evidence>
<dbReference type="Gene3D" id="1.10.1220.10">
    <property type="entry name" value="Met repressor-like"/>
    <property type="match status" value="1"/>
</dbReference>
<comment type="function">
    <text evidence="4 5">Negative regulator of replication initiation, which contributes to regulation of DNA replication and ensures that replication initiation occurs exactly once per chromosome per cell cycle. Binds to pairs of hemimethylated GATC sequences in the oriC region, thus preventing assembly of replication proteins and re-initiation at newly replicated origins. Repression is relieved when the region becomes fully methylated.</text>
</comment>
<dbReference type="NCBIfam" id="NF008389">
    <property type="entry name" value="PRK11187.1"/>
    <property type="match status" value="1"/>
</dbReference>
<comment type="subunit">
    <text evidence="4">Homodimer. Polymerizes to form helical filaments.</text>
</comment>
<comment type="caution">
    <text evidence="8">The sequence shown here is derived from an EMBL/GenBank/DDBJ whole genome shotgun (WGS) entry which is preliminary data.</text>
</comment>
<keyword evidence="1 4" id="KW-0963">Cytoplasm</keyword>
<dbReference type="SUPFAM" id="SSF82808">
    <property type="entry name" value="Replication modulator SeqA, C-terminal DNA-binding domain"/>
    <property type="match status" value="1"/>
</dbReference>
<dbReference type="InterPro" id="IPR010985">
    <property type="entry name" value="Ribbon_hlx_hlx"/>
</dbReference>
<comment type="subcellular location">
    <subcellularLocation>
        <location evidence="4 5">Cytoplasm</location>
    </subcellularLocation>
</comment>